<dbReference type="EMBL" id="JFFI01002053">
    <property type="protein sequence ID" value="KXH44973.1"/>
    <property type="molecule type" value="Genomic_DNA"/>
</dbReference>
<feature type="compositionally biased region" description="Polar residues" evidence="2">
    <location>
        <begin position="105"/>
        <end position="118"/>
    </location>
</feature>
<protein>
    <submittedName>
        <fullName evidence="3">Uncharacterized protein</fullName>
    </submittedName>
</protein>
<feature type="region of interest" description="Disordered" evidence="2">
    <location>
        <begin position="1100"/>
        <end position="1127"/>
    </location>
</feature>
<keyword evidence="1" id="KW-0175">Coiled coil</keyword>
<dbReference type="STRING" id="1209931.A0A135TA08"/>
<comment type="caution">
    <text evidence="3">The sequence shown here is derived from an EMBL/GenBank/DDBJ whole genome shotgun (WGS) entry which is preliminary data.</text>
</comment>
<evidence type="ECO:0000313" key="4">
    <source>
        <dbReference type="Proteomes" id="UP000070121"/>
    </source>
</evidence>
<keyword evidence="4" id="KW-1185">Reference proteome</keyword>
<dbReference type="PANTHER" id="PTHR40788">
    <property type="entry name" value="CLR5 DOMAIN-CONTAINING PROTEIN-RELATED"/>
    <property type="match status" value="1"/>
</dbReference>
<feature type="compositionally biased region" description="Polar residues" evidence="2">
    <location>
        <begin position="46"/>
        <end position="59"/>
    </location>
</feature>
<evidence type="ECO:0000256" key="2">
    <source>
        <dbReference type="SAM" id="MobiDB-lite"/>
    </source>
</evidence>
<evidence type="ECO:0000256" key="1">
    <source>
        <dbReference type="SAM" id="Coils"/>
    </source>
</evidence>
<name>A0A135TA08_9PEZI</name>
<evidence type="ECO:0000313" key="3">
    <source>
        <dbReference type="EMBL" id="KXH44973.1"/>
    </source>
</evidence>
<feature type="compositionally biased region" description="Polar residues" evidence="2">
    <location>
        <begin position="1211"/>
        <end position="1222"/>
    </location>
</feature>
<feature type="coiled-coil region" evidence="1">
    <location>
        <begin position="351"/>
        <end position="385"/>
    </location>
</feature>
<feature type="compositionally biased region" description="Acidic residues" evidence="2">
    <location>
        <begin position="1234"/>
        <end position="1256"/>
    </location>
</feature>
<feature type="compositionally biased region" description="Basic and acidic residues" evidence="2">
    <location>
        <begin position="1257"/>
        <end position="1267"/>
    </location>
</feature>
<feature type="region of interest" description="Disordered" evidence="2">
    <location>
        <begin position="46"/>
        <end position="66"/>
    </location>
</feature>
<sequence length="1392" mass="155043">MAEVGRRLGAAGESASIRKVEDRSRFTSNLSNTKNQRQLCSHITNLTHQPTTNSTTIPPQRNPAAARDVDPVSFAIMAMGLQQQQHTQGSPPIHFPGDFVEYGQQYDNNNNSGNHSDPSSSQQRQSRGEGGRNGRYRRPRSPSLDDDSRFTTGPSGGEDPRASSDAALHDAVLAQAPHQQQRVIPTNGRNGGQPRAAGPRAPPAAANASQNRRSQPPPVNSQLPPYMGENPDEWSPSKDAAAAGGYSRRRTERHARRQSSTGSRAPGAPDPPQMSGGASPREPPGSQHSPRDRLPSQQLQQQQQQQHMPNPAGGLRPPSPPAVNESVLSDISRVNSPSISKSVLEPLQRKMLEYHRLMDEAQGQMAQYDEELRLLQERRRLAEQRFVDAKGKHDDKPAIGLLHPITAASFPMLALDSHERCQKSITFLSTKLATMQSDVVFYHKHLDAPLSVCKCFLPSLTHRTPTYCLTATSFFSFPLESRRKSHDPRCAALTLVTYTHRDTAFSLLDPMDQVAEIMDQPKEPDKIRIRSVNPTAKFPPSLLKQTHRELVRLYELHGETLLTYWKGLDRTGREFVLRNSSVCRILSNITSPGTGFAHFLGPEWNHDSITNPDDNFFADILKHRATSSLTEQYNNGANGAPGDCDFTCERFANHFAPCLVQYDGDIMFFEDCEEYPRTVDIVVYYQAMTDMTTDHTLWVPEPVGELIVARQMFWVETLHRAVVFMLTVLATDQKHPKCTCHEHDSGEAHSTTDLPKLTLTGDSGLRPFINFTKAEEDETVVWSQKVLLPERVPDGGGHILSVEELDKYVGHCILDPYYAAEKDANTSYYIRVLLCAIYTLDHSRKTTKRREFLLHELANVLHLKFLKVLECVKRWIQCGKAERHFKRVPNTYDHLGSEVVVLKDRVIDNKNRKMYYGMQLCKPGLTHRQAAFWLTKLAPYYKNRRPGYVTMVPEGVELSDFHTSINFSNLNLLVSFISDLEKCLSLPPVSDTKGQLYISRVNQLEADLAIVKKSLDLRRIVPDIDQLADPLVSSAAKDKVAGAIEKKLGTCLANHYRNLVQSCVDNFPDLGHYESSRVSFDVCFPKSSCKCDSGALTESAKKKKKRKPKKKKAKQILDQSDDQQEFEDTDALAVEDLSSLLPSSKAKGNSSCDELGTTMSDIPSLNELALDLPAGSVSLNASKDSDSSESDLADSEVQALDPWVNFPEASASVSDDATTPTEASFGDSLHEDGQKDEENDEDDEEQDGSEDQDEDDQKIVEGPRNQDDSLLAKPHIEDGPSTPPQEVIYVSARTATVMATMFDKSLHQGSLTWPEFTAAMVEVGFTAEKRKGSALAFVPVPLEDGTSKWNQAIQFHITHGSTSSRVEGYRSRKMAHRLTRAFGWNAKTFQIA</sequence>
<organism evidence="3 4">
    <name type="scientific">Colletotrichum salicis</name>
    <dbReference type="NCBI Taxonomy" id="1209931"/>
    <lineage>
        <taxon>Eukaryota</taxon>
        <taxon>Fungi</taxon>
        <taxon>Dikarya</taxon>
        <taxon>Ascomycota</taxon>
        <taxon>Pezizomycotina</taxon>
        <taxon>Sordariomycetes</taxon>
        <taxon>Hypocreomycetidae</taxon>
        <taxon>Glomerellales</taxon>
        <taxon>Glomerellaceae</taxon>
        <taxon>Colletotrichum</taxon>
        <taxon>Colletotrichum acutatum species complex</taxon>
    </lineage>
</organism>
<feature type="region of interest" description="Disordered" evidence="2">
    <location>
        <begin position="82"/>
        <end position="325"/>
    </location>
</feature>
<feature type="compositionally biased region" description="Low complexity" evidence="2">
    <location>
        <begin position="192"/>
        <end position="214"/>
    </location>
</feature>
<dbReference type="PANTHER" id="PTHR40788:SF1">
    <property type="entry name" value="IPA PROTEIN"/>
    <property type="match status" value="1"/>
</dbReference>
<reference evidence="3 4" key="1">
    <citation type="submission" date="2014-02" db="EMBL/GenBank/DDBJ databases">
        <title>The genome sequence of Colletotrichum salicis CBS 607.94.</title>
        <authorList>
            <person name="Baroncelli R."/>
            <person name="Thon M.R."/>
        </authorList>
    </citation>
    <scope>NUCLEOTIDE SEQUENCE [LARGE SCALE GENOMIC DNA]</scope>
    <source>
        <strain evidence="3 4">CBS 607.94</strain>
    </source>
</reference>
<dbReference type="Proteomes" id="UP000070121">
    <property type="component" value="Unassembled WGS sequence"/>
</dbReference>
<feature type="region of interest" description="Disordered" evidence="2">
    <location>
        <begin position="1209"/>
        <end position="1284"/>
    </location>
</feature>
<proteinExistence type="predicted"/>
<feature type="compositionally biased region" description="Basic residues" evidence="2">
    <location>
        <begin position="247"/>
        <end position="257"/>
    </location>
</feature>
<feature type="compositionally biased region" description="Basic residues" evidence="2">
    <location>
        <begin position="1101"/>
        <end position="1114"/>
    </location>
</feature>
<feature type="compositionally biased region" description="Low complexity" evidence="2">
    <location>
        <begin position="297"/>
        <end position="306"/>
    </location>
</feature>
<gene>
    <name evidence="3" type="ORF">CSAL01_06922</name>
</gene>
<dbReference type="OrthoDB" id="2922289at2759"/>
<accession>A0A135TA08</accession>